<dbReference type="VEuPathDB" id="FungiDB:HCDG_03122"/>
<dbReference type="AlphaFoldDB" id="C6HA91"/>
<gene>
    <name evidence="1" type="ORF">HCDG_03122</name>
</gene>
<dbReference type="Proteomes" id="UP000002624">
    <property type="component" value="Unassembled WGS sequence"/>
</dbReference>
<reference evidence="2" key="1">
    <citation type="submission" date="2009-05" db="EMBL/GenBank/DDBJ databases">
        <title>The genome sequence of Ajellomyces capsulatus strain H143.</title>
        <authorList>
            <person name="Champion M."/>
            <person name="Cuomo C.A."/>
            <person name="Ma L.-J."/>
            <person name="Henn M.R."/>
            <person name="Sil A."/>
            <person name="Goldman B."/>
            <person name="Young S.K."/>
            <person name="Kodira C.D."/>
            <person name="Zeng Q."/>
            <person name="Koehrsen M."/>
            <person name="Alvarado L."/>
            <person name="Berlin A.M."/>
            <person name="Borenstein D."/>
            <person name="Chen Z."/>
            <person name="Engels R."/>
            <person name="Freedman E."/>
            <person name="Gellesch M."/>
            <person name="Goldberg J."/>
            <person name="Griggs A."/>
            <person name="Gujja S."/>
            <person name="Heiman D.I."/>
            <person name="Hepburn T.A."/>
            <person name="Howarth C."/>
            <person name="Jen D."/>
            <person name="Larson L."/>
            <person name="Lewis B."/>
            <person name="Mehta T."/>
            <person name="Park D."/>
            <person name="Pearson M."/>
            <person name="Roberts A."/>
            <person name="Saif S."/>
            <person name="Shea T.D."/>
            <person name="Shenoy N."/>
            <person name="Sisk P."/>
            <person name="Stolte C."/>
            <person name="Sykes S."/>
            <person name="Walk T."/>
            <person name="White J."/>
            <person name="Yandava C."/>
            <person name="Klein B."/>
            <person name="McEwen J.G."/>
            <person name="Puccia R."/>
            <person name="Goldman G.H."/>
            <person name="Felipe M.S."/>
            <person name="Nino-Vega G."/>
            <person name="San-Blas G."/>
            <person name="Taylor J.W."/>
            <person name="Mendoza L."/>
            <person name="Galagan J.E."/>
            <person name="Nusbaum C."/>
            <person name="Birren B.W."/>
        </authorList>
    </citation>
    <scope>NUCLEOTIDE SEQUENCE [LARGE SCALE GENOMIC DNA]</scope>
    <source>
        <strain evidence="2">H143</strain>
    </source>
</reference>
<name>C6HA91_AJECH</name>
<evidence type="ECO:0000313" key="2">
    <source>
        <dbReference type="Proteomes" id="UP000002624"/>
    </source>
</evidence>
<dbReference type="HOGENOM" id="CLU_1643210_0_0_1"/>
<dbReference type="EMBL" id="GG692421">
    <property type="protein sequence ID" value="EER43224.1"/>
    <property type="molecule type" value="Genomic_DNA"/>
</dbReference>
<evidence type="ECO:0000313" key="1">
    <source>
        <dbReference type="EMBL" id="EER43224.1"/>
    </source>
</evidence>
<accession>C6HA91</accession>
<sequence>MSWRIAPASCSITSSQLPISLLEARSGLWNLWNKLKSQQLRFEDYYFEGPLTRAPEILMRDDETMYSTTRRLKGQMNDERMSGGQLGDAEGQNVVVYELSSQTLLLWNHDESPGVASEDQLGNARVVTLPRFVEHQQIKCCQATTLKGKWLAGLLISAPRL</sequence>
<protein>
    <submittedName>
        <fullName evidence="1">Uncharacterized protein</fullName>
    </submittedName>
</protein>
<organism evidence="1 2">
    <name type="scientific">Ajellomyces capsulatus (strain H143)</name>
    <name type="common">Darling's disease fungus</name>
    <name type="synonym">Histoplasma capsulatum</name>
    <dbReference type="NCBI Taxonomy" id="544712"/>
    <lineage>
        <taxon>Eukaryota</taxon>
        <taxon>Fungi</taxon>
        <taxon>Dikarya</taxon>
        <taxon>Ascomycota</taxon>
        <taxon>Pezizomycotina</taxon>
        <taxon>Eurotiomycetes</taxon>
        <taxon>Eurotiomycetidae</taxon>
        <taxon>Onygenales</taxon>
        <taxon>Ajellomycetaceae</taxon>
        <taxon>Histoplasma</taxon>
    </lineage>
</organism>
<proteinExistence type="predicted"/>